<dbReference type="AlphaFoldDB" id="A0A3D8GTL2"/>
<evidence type="ECO:0000313" key="4">
    <source>
        <dbReference type="EMBL" id="RDU37810.1"/>
    </source>
</evidence>
<dbReference type="CDD" id="cd04301">
    <property type="entry name" value="NAT_SF"/>
    <property type="match status" value="1"/>
</dbReference>
<dbReference type="Proteomes" id="UP000257144">
    <property type="component" value="Unassembled WGS sequence"/>
</dbReference>
<dbReference type="GO" id="GO:0005737">
    <property type="term" value="C:cytoplasm"/>
    <property type="evidence" value="ECO:0007669"/>
    <property type="project" value="TreeGrafter"/>
</dbReference>
<accession>A0A3D8GTL2</accession>
<feature type="domain" description="N-acetyltransferase" evidence="3">
    <location>
        <begin position="3"/>
        <end position="133"/>
    </location>
</feature>
<dbReference type="SUPFAM" id="SSF55729">
    <property type="entry name" value="Acyl-CoA N-acyltransferases (Nat)"/>
    <property type="match status" value="1"/>
</dbReference>
<dbReference type="InterPro" id="IPR000182">
    <property type="entry name" value="GNAT_dom"/>
</dbReference>
<dbReference type="PROSITE" id="PS51186">
    <property type="entry name" value="GNAT"/>
    <property type="match status" value="1"/>
</dbReference>
<keyword evidence="1 4" id="KW-0808">Transferase</keyword>
<evidence type="ECO:0000256" key="2">
    <source>
        <dbReference type="ARBA" id="ARBA00023315"/>
    </source>
</evidence>
<dbReference type="EMBL" id="QNQT01000002">
    <property type="protein sequence ID" value="RDU37810.1"/>
    <property type="molecule type" value="Genomic_DNA"/>
</dbReference>
<dbReference type="RefSeq" id="WP_115451480.1">
    <property type="nucleotide sequence ID" value="NZ_QNQT01000002.1"/>
</dbReference>
<name>A0A3D8GTL2_9BACI</name>
<dbReference type="OrthoDB" id="9775804at2"/>
<dbReference type="PANTHER" id="PTHR43626:SF4">
    <property type="entry name" value="GCN5-RELATED N-ACETYLTRANSFERASE 2, CHLOROPLASTIC"/>
    <property type="match status" value="1"/>
</dbReference>
<comment type="caution">
    <text evidence="4">The sequence shown here is derived from an EMBL/GenBank/DDBJ whole genome shotgun (WGS) entry which is preliminary data.</text>
</comment>
<dbReference type="Gene3D" id="3.40.630.30">
    <property type="match status" value="1"/>
</dbReference>
<evidence type="ECO:0000259" key="3">
    <source>
        <dbReference type="PROSITE" id="PS51186"/>
    </source>
</evidence>
<reference evidence="4 5" key="1">
    <citation type="submission" date="2018-07" db="EMBL/GenBank/DDBJ databases">
        <title>Bacillus sp. YLB-04 draft genome sequence.</title>
        <authorList>
            <person name="Yu L."/>
            <person name="Tang X."/>
        </authorList>
    </citation>
    <scope>NUCLEOTIDE SEQUENCE [LARGE SCALE GENOMIC DNA]</scope>
    <source>
        <strain evidence="4 5">YLB-04</strain>
    </source>
</reference>
<evidence type="ECO:0000313" key="5">
    <source>
        <dbReference type="Proteomes" id="UP000257144"/>
    </source>
</evidence>
<protein>
    <submittedName>
        <fullName evidence="4">GNAT family N-acetyltransferase</fullName>
    </submittedName>
</protein>
<gene>
    <name evidence="4" type="ORF">DRW41_08300</name>
</gene>
<dbReference type="InterPro" id="IPR045039">
    <property type="entry name" value="NSI-like"/>
</dbReference>
<sequence length="133" mass="15143">MSIQILTNSEKSIKAADVMRLYRDAGWWREREEGDIELMLASGPSVGAWDGEALIGFARAVADGKFRAYIEDVVIHSAYQRDGIGTQLVSRLLEILAHIDVISLFCEPHLIPFYEKNNFRHSKSQNVMHLIKR</sequence>
<keyword evidence="2" id="KW-0012">Acyltransferase</keyword>
<dbReference type="PANTHER" id="PTHR43626">
    <property type="entry name" value="ACYL-COA N-ACYLTRANSFERASE"/>
    <property type="match status" value="1"/>
</dbReference>
<keyword evidence="5" id="KW-1185">Reference proteome</keyword>
<organism evidence="4 5">
    <name type="scientific">Neobacillus piezotolerans</name>
    <dbReference type="NCBI Taxonomy" id="2259171"/>
    <lineage>
        <taxon>Bacteria</taxon>
        <taxon>Bacillati</taxon>
        <taxon>Bacillota</taxon>
        <taxon>Bacilli</taxon>
        <taxon>Bacillales</taxon>
        <taxon>Bacillaceae</taxon>
        <taxon>Neobacillus</taxon>
    </lineage>
</organism>
<proteinExistence type="predicted"/>
<dbReference type="Pfam" id="PF00583">
    <property type="entry name" value="Acetyltransf_1"/>
    <property type="match status" value="1"/>
</dbReference>
<evidence type="ECO:0000256" key="1">
    <source>
        <dbReference type="ARBA" id="ARBA00022679"/>
    </source>
</evidence>
<dbReference type="GO" id="GO:0008080">
    <property type="term" value="F:N-acetyltransferase activity"/>
    <property type="evidence" value="ECO:0007669"/>
    <property type="project" value="InterPro"/>
</dbReference>
<dbReference type="InterPro" id="IPR016181">
    <property type="entry name" value="Acyl_CoA_acyltransferase"/>
</dbReference>